<keyword evidence="3" id="KW-0808">Transferase</keyword>
<evidence type="ECO:0000256" key="14">
    <source>
        <dbReference type="ARBA" id="ARBA00044770"/>
    </source>
</evidence>
<evidence type="ECO:0000256" key="8">
    <source>
        <dbReference type="ARBA" id="ARBA00023136"/>
    </source>
</evidence>
<dbReference type="PANTHER" id="PTHR30474">
    <property type="entry name" value="CELL CYCLE PROTEIN"/>
    <property type="match status" value="1"/>
</dbReference>
<comment type="similarity">
    <text evidence="11">Belongs to the SEDS family. FtsW subfamily.</text>
</comment>
<sequence>MNVKSLQNVFKGDKVVWMIFFFLCMISIIEVYSASSSLSYKGGNFWGPIIYHTVMLAIGWVAMVFVLNVECRYFKLATPIFLIVSVFLLYIVMGIGSVTNGASRWISIFGIQFQPSELGKGALIMTIAQLLSAMQTDYGADRKAIKYILFVSGVVILPIFSENLSTAALLFLTVIFMMVIGRVSMKQIGKLMGVIFLFVALGLAFVMFAGNSDNAEVDNRKQNLTEQTAKRQEQKKETGIIAKVFHRADTWKARINKFFNHKYVAPKDFDLDKDAQVAHANIAIASSNIVGKGPGNSNERDFLSQAFSDFIYAIIIEEMGILGAFVVLALYVILFIRVGIIARRCENSFPTFLAMGLAFLLVSQAMFNMAVAVGLAPVTGQPLPLISKGGTSSIINCVYIGAILSISRSAKRRTNSKKEENHQGLTVTVANA</sequence>
<dbReference type="AlphaFoldDB" id="A0A096CK52"/>
<accession>A0A096CK52</accession>
<evidence type="ECO:0000256" key="5">
    <source>
        <dbReference type="ARBA" id="ARBA00022960"/>
    </source>
</evidence>
<feature type="transmembrane region" description="Helical" evidence="16">
    <location>
        <begin position="144"/>
        <end position="161"/>
    </location>
</feature>
<evidence type="ECO:0000256" key="16">
    <source>
        <dbReference type="SAM" id="Phobius"/>
    </source>
</evidence>
<feature type="transmembrane region" description="Helical" evidence="16">
    <location>
        <begin position="73"/>
        <end position="95"/>
    </location>
</feature>
<keyword evidence="5" id="KW-0133">Cell shape</keyword>
<dbReference type="GeneID" id="78530833"/>
<evidence type="ECO:0000256" key="13">
    <source>
        <dbReference type="ARBA" id="ARBA00041418"/>
    </source>
</evidence>
<feature type="transmembrane region" description="Helical" evidence="16">
    <location>
        <begin position="390"/>
        <end position="407"/>
    </location>
</feature>
<keyword evidence="2" id="KW-0328">Glycosyltransferase</keyword>
<evidence type="ECO:0000256" key="12">
    <source>
        <dbReference type="ARBA" id="ARBA00041185"/>
    </source>
</evidence>
<comment type="catalytic activity">
    <reaction evidence="15">
        <text>[GlcNAc-(1-&gt;4)-Mur2Ac(oyl-L-Ala-gamma-D-Glu-L-Lys-D-Ala-D-Ala)](n)-di-trans,octa-cis-undecaprenyl diphosphate + beta-D-GlcNAc-(1-&gt;4)-Mur2Ac(oyl-L-Ala-gamma-D-Glu-L-Lys-D-Ala-D-Ala)-di-trans,octa-cis-undecaprenyl diphosphate = [GlcNAc-(1-&gt;4)-Mur2Ac(oyl-L-Ala-gamma-D-Glu-L-Lys-D-Ala-D-Ala)](n+1)-di-trans,octa-cis-undecaprenyl diphosphate + di-trans,octa-cis-undecaprenyl diphosphate + H(+)</text>
        <dbReference type="Rhea" id="RHEA:23708"/>
        <dbReference type="Rhea" id="RHEA-COMP:9602"/>
        <dbReference type="Rhea" id="RHEA-COMP:9603"/>
        <dbReference type="ChEBI" id="CHEBI:15378"/>
        <dbReference type="ChEBI" id="CHEBI:58405"/>
        <dbReference type="ChEBI" id="CHEBI:60033"/>
        <dbReference type="ChEBI" id="CHEBI:78435"/>
        <dbReference type="EC" id="2.4.99.28"/>
    </reaction>
</comment>
<organism evidence="17 18">
    <name type="scientific">Prevotella bivia DNF00320</name>
    <dbReference type="NCBI Taxonomy" id="1401068"/>
    <lineage>
        <taxon>Bacteria</taxon>
        <taxon>Pseudomonadati</taxon>
        <taxon>Bacteroidota</taxon>
        <taxon>Bacteroidia</taxon>
        <taxon>Bacteroidales</taxon>
        <taxon>Prevotellaceae</taxon>
        <taxon>Prevotella</taxon>
    </lineage>
</organism>
<reference evidence="17 18" key="1">
    <citation type="submission" date="2014-07" db="EMBL/GenBank/DDBJ databases">
        <authorList>
            <person name="McCorrison J."/>
            <person name="Sanka R."/>
            <person name="Torralba M."/>
            <person name="Gillis M."/>
            <person name="Haft D.H."/>
            <person name="Methe B."/>
            <person name="Sutton G."/>
            <person name="Nelson K.E."/>
        </authorList>
    </citation>
    <scope>NUCLEOTIDE SEQUENCE [LARGE SCALE GENOMIC DNA]</scope>
    <source>
        <strain evidence="17 18">DNF00320</strain>
    </source>
</reference>
<evidence type="ECO:0000256" key="10">
    <source>
        <dbReference type="ARBA" id="ARBA00033270"/>
    </source>
</evidence>
<feature type="transmembrane region" description="Helical" evidence="16">
    <location>
        <begin position="45"/>
        <end position="67"/>
    </location>
</feature>
<feature type="transmembrane region" description="Helical" evidence="16">
    <location>
        <begin position="167"/>
        <end position="184"/>
    </location>
</feature>
<keyword evidence="8 16" id="KW-0472">Membrane</keyword>
<dbReference type="OrthoDB" id="9812661at2"/>
<feature type="transmembrane region" description="Helical" evidence="16">
    <location>
        <begin position="352"/>
        <end position="378"/>
    </location>
</feature>
<evidence type="ECO:0000256" key="6">
    <source>
        <dbReference type="ARBA" id="ARBA00022984"/>
    </source>
</evidence>
<dbReference type="InterPro" id="IPR001182">
    <property type="entry name" value="FtsW/RodA"/>
</dbReference>
<evidence type="ECO:0000313" key="18">
    <source>
        <dbReference type="Proteomes" id="UP000029525"/>
    </source>
</evidence>
<keyword evidence="6" id="KW-0573">Peptidoglycan synthesis</keyword>
<dbReference type="GO" id="GO:0051301">
    <property type="term" value="P:cell division"/>
    <property type="evidence" value="ECO:0007669"/>
    <property type="project" value="InterPro"/>
</dbReference>
<keyword evidence="7 16" id="KW-1133">Transmembrane helix</keyword>
<protein>
    <recommendedName>
        <fullName evidence="12">Probable peptidoglycan glycosyltransferase FtsW</fullName>
        <ecNumber evidence="14">2.4.99.28</ecNumber>
    </recommendedName>
    <alternativeName>
        <fullName evidence="13">Cell division protein FtsW</fullName>
    </alternativeName>
    <alternativeName>
        <fullName evidence="10">Cell wall polymerase</fullName>
    </alternativeName>
    <alternativeName>
        <fullName evidence="9">Peptidoglycan polymerase</fullName>
    </alternativeName>
</protein>
<dbReference type="Proteomes" id="UP000029525">
    <property type="component" value="Unassembled WGS sequence"/>
</dbReference>
<feature type="transmembrane region" description="Helical" evidence="16">
    <location>
        <begin position="15"/>
        <end position="33"/>
    </location>
</feature>
<dbReference type="GO" id="GO:0008955">
    <property type="term" value="F:peptidoglycan glycosyltransferase activity"/>
    <property type="evidence" value="ECO:0007669"/>
    <property type="project" value="UniProtKB-EC"/>
</dbReference>
<feature type="transmembrane region" description="Helical" evidence="16">
    <location>
        <begin position="191"/>
        <end position="210"/>
    </location>
</feature>
<evidence type="ECO:0000256" key="11">
    <source>
        <dbReference type="ARBA" id="ARBA00038053"/>
    </source>
</evidence>
<dbReference type="EC" id="2.4.99.28" evidence="14"/>
<dbReference type="GO" id="GO:0008360">
    <property type="term" value="P:regulation of cell shape"/>
    <property type="evidence" value="ECO:0007669"/>
    <property type="project" value="UniProtKB-KW"/>
</dbReference>
<evidence type="ECO:0000256" key="1">
    <source>
        <dbReference type="ARBA" id="ARBA00004141"/>
    </source>
</evidence>
<gene>
    <name evidence="17" type="ORF">HMPREF0647_00865</name>
</gene>
<dbReference type="GO" id="GO:0005886">
    <property type="term" value="C:plasma membrane"/>
    <property type="evidence" value="ECO:0007669"/>
    <property type="project" value="TreeGrafter"/>
</dbReference>
<dbReference type="RefSeq" id="WP_004336843.1">
    <property type="nucleotide sequence ID" value="NZ_JRNQ01000004.1"/>
</dbReference>
<feature type="transmembrane region" description="Helical" evidence="16">
    <location>
        <begin position="310"/>
        <end position="340"/>
    </location>
</feature>
<dbReference type="GO" id="GO:0015648">
    <property type="term" value="F:lipid-linked peptidoglycan transporter activity"/>
    <property type="evidence" value="ECO:0007669"/>
    <property type="project" value="TreeGrafter"/>
</dbReference>
<evidence type="ECO:0000256" key="15">
    <source>
        <dbReference type="ARBA" id="ARBA00049902"/>
    </source>
</evidence>
<evidence type="ECO:0000313" key="17">
    <source>
        <dbReference type="EMBL" id="KGF45694.1"/>
    </source>
</evidence>
<evidence type="ECO:0000256" key="3">
    <source>
        <dbReference type="ARBA" id="ARBA00022679"/>
    </source>
</evidence>
<dbReference type="Pfam" id="PF01098">
    <property type="entry name" value="FTSW_RODA_SPOVE"/>
    <property type="match status" value="2"/>
</dbReference>
<evidence type="ECO:0000256" key="9">
    <source>
        <dbReference type="ARBA" id="ARBA00032370"/>
    </source>
</evidence>
<dbReference type="GO" id="GO:0032153">
    <property type="term" value="C:cell division site"/>
    <property type="evidence" value="ECO:0007669"/>
    <property type="project" value="TreeGrafter"/>
</dbReference>
<dbReference type="EMBL" id="JRNQ01000004">
    <property type="protein sequence ID" value="KGF45694.1"/>
    <property type="molecule type" value="Genomic_DNA"/>
</dbReference>
<evidence type="ECO:0000256" key="4">
    <source>
        <dbReference type="ARBA" id="ARBA00022692"/>
    </source>
</evidence>
<comment type="caution">
    <text evidence="17">The sequence shown here is derived from an EMBL/GenBank/DDBJ whole genome shotgun (WGS) entry which is preliminary data.</text>
</comment>
<evidence type="ECO:0000256" key="7">
    <source>
        <dbReference type="ARBA" id="ARBA00022989"/>
    </source>
</evidence>
<proteinExistence type="inferred from homology"/>
<evidence type="ECO:0000256" key="2">
    <source>
        <dbReference type="ARBA" id="ARBA00022676"/>
    </source>
</evidence>
<name>A0A096CK52_9BACT</name>
<dbReference type="PANTHER" id="PTHR30474:SF2">
    <property type="entry name" value="PEPTIDOGLYCAN GLYCOSYLTRANSFERASE FTSW-RELATED"/>
    <property type="match status" value="1"/>
</dbReference>
<dbReference type="GO" id="GO:0009252">
    <property type="term" value="P:peptidoglycan biosynthetic process"/>
    <property type="evidence" value="ECO:0007669"/>
    <property type="project" value="UniProtKB-KW"/>
</dbReference>
<comment type="subcellular location">
    <subcellularLocation>
        <location evidence="1">Membrane</location>
        <topology evidence="1">Multi-pass membrane protein</topology>
    </subcellularLocation>
</comment>
<keyword evidence="4 16" id="KW-0812">Transmembrane</keyword>